<dbReference type="EMBL" id="PVTH01000001">
    <property type="protein sequence ID" value="PRY55127.1"/>
    <property type="molecule type" value="Genomic_DNA"/>
</dbReference>
<protein>
    <submittedName>
        <fullName evidence="2">Uncharacterized protein</fullName>
    </submittedName>
</protein>
<keyword evidence="3" id="KW-1185">Reference proteome</keyword>
<feature type="region of interest" description="Disordered" evidence="1">
    <location>
        <begin position="1"/>
        <end position="149"/>
    </location>
</feature>
<proteinExistence type="predicted"/>
<evidence type="ECO:0000313" key="2">
    <source>
        <dbReference type="EMBL" id="PRY55127.1"/>
    </source>
</evidence>
<evidence type="ECO:0000256" key="1">
    <source>
        <dbReference type="SAM" id="MobiDB-lite"/>
    </source>
</evidence>
<sequence>MNNENTPFPELNDDNTDRNRTQKDDLGANVGSEDLVYNEDEESYEIDVASNDPDYQHPDPYDTAGRNGSDFDSDFDEANPTANDEYHRTNDGADPAVTPEYGMHIDSGKIVELDEIDEELAETPEDQRDDLDEEGYPKNDDPDKEGNFL</sequence>
<accession>A0A2T0UBE1</accession>
<reference evidence="2 3" key="1">
    <citation type="submission" date="2018-03" db="EMBL/GenBank/DDBJ databases">
        <title>Genomic Encyclopedia of Type Strains, Phase III (KMG-III): the genomes of soil and plant-associated and newly described type strains.</title>
        <authorList>
            <person name="Whitman W."/>
        </authorList>
    </citation>
    <scope>NUCLEOTIDE SEQUENCE [LARGE SCALE GENOMIC DNA]</scope>
    <source>
        <strain evidence="2 3">CGMCC 1.9313</strain>
    </source>
</reference>
<organism evidence="2 3">
    <name type="scientific">Arcticibacter pallidicorallinus</name>
    <dbReference type="NCBI Taxonomy" id="1259464"/>
    <lineage>
        <taxon>Bacteria</taxon>
        <taxon>Pseudomonadati</taxon>
        <taxon>Bacteroidota</taxon>
        <taxon>Sphingobacteriia</taxon>
        <taxon>Sphingobacteriales</taxon>
        <taxon>Sphingobacteriaceae</taxon>
        <taxon>Arcticibacter</taxon>
    </lineage>
</organism>
<gene>
    <name evidence="2" type="ORF">B0I27_10192</name>
</gene>
<feature type="compositionally biased region" description="Basic and acidic residues" evidence="1">
    <location>
        <begin position="135"/>
        <end position="149"/>
    </location>
</feature>
<name>A0A2T0UBE1_9SPHI</name>
<feature type="compositionally biased region" description="Basic and acidic residues" evidence="1">
    <location>
        <begin position="15"/>
        <end position="26"/>
    </location>
</feature>
<feature type="compositionally biased region" description="Acidic residues" evidence="1">
    <location>
        <begin position="36"/>
        <end position="45"/>
    </location>
</feature>
<comment type="caution">
    <text evidence="2">The sequence shown here is derived from an EMBL/GenBank/DDBJ whole genome shotgun (WGS) entry which is preliminary data.</text>
</comment>
<evidence type="ECO:0000313" key="3">
    <source>
        <dbReference type="Proteomes" id="UP000238034"/>
    </source>
</evidence>
<feature type="compositionally biased region" description="Acidic residues" evidence="1">
    <location>
        <begin position="113"/>
        <end position="134"/>
    </location>
</feature>
<dbReference type="AlphaFoldDB" id="A0A2T0UBE1"/>
<dbReference type="RefSeq" id="WP_106290305.1">
    <property type="nucleotide sequence ID" value="NZ_PVTH01000001.1"/>
</dbReference>
<dbReference type="Proteomes" id="UP000238034">
    <property type="component" value="Unassembled WGS sequence"/>
</dbReference>
<dbReference type="OrthoDB" id="714337at2"/>